<dbReference type="eggNOG" id="COG3857">
    <property type="taxonomic scope" value="Bacteria"/>
</dbReference>
<protein>
    <recommendedName>
        <fullName evidence="1">PD-(D/E)XK endonuclease-like domain-containing protein</fullName>
    </recommendedName>
</protein>
<dbReference type="RefSeq" id="WP_006301687.1">
    <property type="nucleotide sequence ID" value="NZ_CM001022.1"/>
</dbReference>
<evidence type="ECO:0000259" key="1">
    <source>
        <dbReference type="Pfam" id="PF12705"/>
    </source>
</evidence>
<dbReference type="AlphaFoldDB" id="E3CXK5"/>
<gene>
    <name evidence="2" type="ORF">Apau_2038</name>
</gene>
<dbReference type="Gene3D" id="3.90.320.10">
    <property type="match status" value="1"/>
</dbReference>
<dbReference type="OrthoDB" id="396at2"/>
<feature type="domain" description="PD-(D/E)XK endonuclease-like" evidence="1">
    <location>
        <begin position="682"/>
        <end position="955"/>
    </location>
</feature>
<dbReference type="Proteomes" id="UP000005096">
    <property type="component" value="Chromosome"/>
</dbReference>
<evidence type="ECO:0000313" key="3">
    <source>
        <dbReference type="Proteomes" id="UP000005096"/>
    </source>
</evidence>
<dbReference type="InterPro" id="IPR038726">
    <property type="entry name" value="PDDEXK_AddAB-type"/>
</dbReference>
<accession>E3CXK5</accession>
<organism evidence="2 3">
    <name type="scientific">Aminomonas paucivorans DSM 12260</name>
    <dbReference type="NCBI Taxonomy" id="584708"/>
    <lineage>
        <taxon>Bacteria</taxon>
        <taxon>Thermotogati</taxon>
        <taxon>Synergistota</taxon>
        <taxon>Synergistia</taxon>
        <taxon>Synergistales</taxon>
        <taxon>Synergistaceae</taxon>
        <taxon>Aminomonas</taxon>
    </lineage>
</organism>
<dbReference type="PaxDb" id="584708-Apau_2038"/>
<dbReference type="HOGENOM" id="CLU_013719_0_0_0"/>
<dbReference type="SUPFAM" id="SSF52540">
    <property type="entry name" value="P-loop containing nucleoside triphosphate hydrolases"/>
    <property type="match status" value="1"/>
</dbReference>
<dbReference type="STRING" id="584708.Apau_2038"/>
<dbReference type="InterPro" id="IPR011604">
    <property type="entry name" value="PDDEXK-like_dom_sf"/>
</dbReference>
<reference evidence="2 3" key="1">
    <citation type="journal article" date="2010" name="Stand. Genomic Sci.">
        <title>Non-contiguous finished genome sequence of Aminomonas paucivorans type strain (GLU-3).</title>
        <authorList>
            <person name="Pitluck S."/>
            <person name="Yasawong M."/>
            <person name="Held B."/>
            <person name="Lapidus A."/>
            <person name="Nolan M."/>
            <person name="Copeland A."/>
            <person name="Lucas S."/>
            <person name="Del Rio T.G."/>
            <person name="Tice H."/>
            <person name="Cheng J.F."/>
            <person name="Chertkov O."/>
            <person name="Goodwin L."/>
            <person name="Tapia R."/>
            <person name="Han C."/>
            <person name="Liolios K."/>
            <person name="Ivanova N."/>
            <person name="Mavromatis K."/>
            <person name="Ovchinnikova G."/>
            <person name="Pati A."/>
            <person name="Chen A."/>
            <person name="Palaniappan K."/>
            <person name="Land M."/>
            <person name="Hauser L."/>
            <person name="Chang Y.J."/>
            <person name="Jeffries C.D."/>
            <person name="Pukall R."/>
            <person name="Spring S."/>
            <person name="Rohde M."/>
            <person name="Sikorski J."/>
            <person name="Goker M."/>
            <person name="Woyke T."/>
            <person name="Bristow J."/>
            <person name="Eisen J.A."/>
            <person name="Markowitz V."/>
            <person name="Hugenholtz P."/>
            <person name="Kyrpides N.C."/>
            <person name="Klenk H.P."/>
        </authorList>
    </citation>
    <scope>NUCLEOTIDE SEQUENCE [LARGE SCALE GENOMIC DNA]</scope>
    <source>
        <strain evidence="2 3">DSM 12260</strain>
    </source>
</reference>
<name>E3CXK5_9BACT</name>
<proteinExistence type="predicted"/>
<dbReference type="InterPro" id="IPR027417">
    <property type="entry name" value="P-loop_NTPase"/>
</dbReference>
<dbReference type="EMBL" id="CM001022">
    <property type="protein sequence ID" value="EFQ24449.1"/>
    <property type="molecule type" value="Genomic_DNA"/>
</dbReference>
<sequence>MDPRILEYRHVHDLAPELRRLGTDETVRFLVPSGGDRDLLLDTLAGGRAYFGPRPRIWQWTDLYRELAAELDRSGTPVRVRRQIDPPDHFLILRHLVEALRKEREDRLPPGVLRRGFLSLLGKDLRELLREEATPEHLRAALGCPGCGEGCPDPSHPGQVLCRLYRDYLSYLDRHGLADSASVATRTRELAEGLEDPGAWGVHLVFVGFLSFTHGQGGLVRALLARGVPCTILKPWTGLEGLLDAADQFGVLPARLDSPPATLRILEAGDRRFELETLARELALWAAGDPEALLPPPFPGFEAVGVSVDPHQGEAAGLVLERYGIPHVLRGGGSVGETDLGRLPRLCADAAGSGWPTERTLRLLSLPCLGGASFPAAQARGTAPSGEEEWTAFLKGFPPFLDRFRRLRGFARDLQGGGTPPKLLRLLRDLVSRDTPWTRALADLAGEGAERDGAVHRLASATAELDRKILSLEEATPPLGEAAQNPLSGGDAVAFLETWAEEARTSQAQPLRGALTVYPGSPPVLADHRWFVLTGATAPAWPGALKESALLADGDRHSLNGLEAETLGLERTHLPVLSEVRVQREALFRRLVLTGREGCLLTRPLQDDQGRPLPPTPFEAPLVDQLSQEEPPRRRPLSQLIPLAGPLFEDAEGPLPSRRLLRGVRGNAPQEGRGEPRTRGTFSGLDRFAGCPFAFWCEQELGLAPFPTGRFDPARVGNALHELWQRAWDPQSPQRAQGLEAAAVRLFEEVFRDPDRGYRELLCDPALARHALRLREQARRLGAVQDAQEERLQALFPRGGVLRETLEPQAVLGSVSFRGRCDRADLWETPAGTVAVLLDYKLGSSKRYQTHLQLPAYVAALTESPPEGFPFPLAGYGYLCLGDGGFAGRFAQGHEDLAEAYRGTSPRKGKVSFESLQEQAWKTMGALAEALESGRYPARYDSPSCPGCPFGGLCRRGEARSEGVTGEAPEGGEDRD</sequence>
<evidence type="ECO:0000313" key="2">
    <source>
        <dbReference type="EMBL" id="EFQ24449.1"/>
    </source>
</evidence>
<dbReference type="Pfam" id="PF12705">
    <property type="entry name" value="PDDEXK_1"/>
    <property type="match status" value="1"/>
</dbReference>
<keyword evidence="3" id="KW-1185">Reference proteome</keyword>